<comment type="caution">
    <text evidence="2">The sequence shown here is derived from an EMBL/GenBank/DDBJ whole genome shotgun (WGS) entry which is preliminary data.</text>
</comment>
<protein>
    <submittedName>
        <fullName evidence="2">Uncharacterized protein</fullName>
    </submittedName>
</protein>
<organism evidence="2 3">
    <name type="scientific">Streptomyces tremellae</name>
    <dbReference type="NCBI Taxonomy" id="1124239"/>
    <lineage>
        <taxon>Bacteria</taxon>
        <taxon>Bacillati</taxon>
        <taxon>Actinomycetota</taxon>
        <taxon>Actinomycetes</taxon>
        <taxon>Kitasatosporales</taxon>
        <taxon>Streptomycetaceae</taxon>
        <taxon>Streptomyces</taxon>
    </lineage>
</organism>
<feature type="region of interest" description="Disordered" evidence="1">
    <location>
        <begin position="52"/>
        <end position="74"/>
    </location>
</feature>
<evidence type="ECO:0000256" key="1">
    <source>
        <dbReference type="SAM" id="MobiDB-lite"/>
    </source>
</evidence>
<gene>
    <name evidence="2" type="ORF">GCM10023082_42760</name>
</gene>
<accession>A0ABP7FJD9</accession>
<sequence>MTTTTISFSTTGKLAGHAFACVPSLGLSAPVLDGSGMPGVFEMRPLSPSGLDVSSLPVVERGGNERPTKAPEAGVEARATAYADAAAGAGAQTKQHTHDYTMWAFRGPQPWSYPA</sequence>
<evidence type="ECO:0000313" key="3">
    <source>
        <dbReference type="Proteomes" id="UP001499884"/>
    </source>
</evidence>
<dbReference type="RefSeq" id="WP_345649884.1">
    <property type="nucleotide sequence ID" value="NZ_BAABEP010000032.1"/>
</dbReference>
<name>A0ABP7FJD9_9ACTN</name>
<evidence type="ECO:0000313" key="2">
    <source>
        <dbReference type="EMBL" id="GAA3741222.1"/>
    </source>
</evidence>
<dbReference type="EMBL" id="BAABEP010000032">
    <property type="protein sequence ID" value="GAA3741222.1"/>
    <property type="molecule type" value="Genomic_DNA"/>
</dbReference>
<reference evidence="3" key="1">
    <citation type="journal article" date="2019" name="Int. J. Syst. Evol. Microbiol.">
        <title>The Global Catalogue of Microorganisms (GCM) 10K type strain sequencing project: providing services to taxonomists for standard genome sequencing and annotation.</title>
        <authorList>
            <consortium name="The Broad Institute Genomics Platform"/>
            <consortium name="The Broad Institute Genome Sequencing Center for Infectious Disease"/>
            <person name="Wu L."/>
            <person name="Ma J."/>
        </authorList>
    </citation>
    <scope>NUCLEOTIDE SEQUENCE [LARGE SCALE GENOMIC DNA]</scope>
    <source>
        <strain evidence="3">JCM 30846</strain>
    </source>
</reference>
<dbReference type="Proteomes" id="UP001499884">
    <property type="component" value="Unassembled WGS sequence"/>
</dbReference>
<keyword evidence="3" id="KW-1185">Reference proteome</keyword>
<proteinExistence type="predicted"/>